<keyword evidence="3" id="KW-1185">Reference proteome</keyword>
<feature type="region of interest" description="Disordered" evidence="1">
    <location>
        <begin position="94"/>
        <end position="231"/>
    </location>
</feature>
<accession>G0MBF0</accession>
<dbReference type="AlphaFoldDB" id="G0MBF0"/>
<dbReference type="Gene3D" id="1.10.150.50">
    <property type="entry name" value="Transcription Factor, Ets-1"/>
    <property type="match status" value="1"/>
</dbReference>
<dbReference type="InterPro" id="IPR013761">
    <property type="entry name" value="SAM/pointed_sf"/>
</dbReference>
<feature type="compositionally biased region" description="Basic and acidic residues" evidence="1">
    <location>
        <begin position="184"/>
        <end position="227"/>
    </location>
</feature>
<evidence type="ECO:0000313" key="2">
    <source>
        <dbReference type="EMBL" id="EGT40672.1"/>
    </source>
</evidence>
<dbReference type="EMBL" id="GL379788">
    <property type="protein sequence ID" value="EGT40672.1"/>
    <property type="molecule type" value="Genomic_DNA"/>
</dbReference>
<dbReference type="Proteomes" id="UP000008068">
    <property type="component" value="Unassembled WGS sequence"/>
</dbReference>
<feature type="compositionally biased region" description="Basic and acidic residues" evidence="1">
    <location>
        <begin position="55"/>
        <end position="68"/>
    </location>
</feature>
<protein>
    <submittedName>
        <fullName evidence="2">Uncharacterized protein</fullName>
    </submittedName>
</protein>
<name>G0MBF0_CAEBE</name>
<proteinExistence type="predicted"/>
<sequence length="448" mass="50468">MNNQASDAVHAPGIRTHRAAQAAQLLQDTGADSISHGNRAKPGSVPSGSDPALGAREESIEVRRSERERKPKIRLEWVLCFVLPAITMSIRILKASPSSRKPKTTGNGNGRKRGGGRMKGNGPKRARVDEFPIVEDTDQNDYEAPFFSGSTRAAPRNEGNAAGSLRTPDVGNEAIPDVVQEEEPNMRDPEIRREPTPELERTVLPRDDEASRSEHPNPRHPNPELERSMLPLNDEVPGNELVRFNDPEAVQEPNSDFERLMLSQEDEVSGNDLFQFNDPEALREQNLELERLMLPQDIGALGNESFQFDERFPEHPETPQIYRPASVEPEAAPINHPAFAAQLAGGFVNYGDWPLQEDVEFQINTWTTKKVIEYVEKILHGDELLLQTKENLRKKAIRGETLMALLDDRRRPEFLQYVKIPWGHADKIRRELTVVHNYWASGNNGIIY</sequence>
<reference evidence="3" key="1">
    <citation type="submission" date="2011-07" db="EMBL/GenBank/DDBJ databases">
        <authorList>
            <consortium name="Caenorhabditis brenneri Sequencing and Analysis Consortium"/>
            <person name="Wilson R.K."/>
        </authorList>
    </citation>
    <scope>NUCLEOTIDE SEQUENCE [LARGE SCALE GENOMIC DNA]</scope>
    <source>
        <strain evidence="3">PB2801</strain>
    </source>
</reference>
<feature type="compositionally biased region" description="Acidic residues" evidence="1">
    <location>
        <begin position="132"/>
        <end position="141"/>
    </location>
</feature>
<gene>
    <name evidence="2" type="ORF">CAEBREN_03322</name>
</gene>
<feature type="region of interest" description="Disordered" evidence="1">
    <location>
        <begin position="32"/>
        <end position="68"/>
    </location>
</feature>
<evidence type="ECO:0000313" key="3">
    <source>
        <dbReference type="Proteomes" id="UP000008068"/>
    </source>
</evidence>
<evidence type="ECO:0000256" key="1">
    <source>
        <dbReference type="SAM" id="MobiDB-lite"/>
    </source>
</evidence>
<organism evidence="3">
    <name type="scientific">Caenorhabditis brenneri</name>
    <name type="common">Nematode worm</name>
    <dbReference type="NCBI Taxonomy" id="135651"/>
    <lineage>
        <taxon>Eukaryota</taxon>
        <taxon>Metazoa</taxon>
        <taxon>Ecdysozoa</taxon>
        <taxon>Nematoda</taxon>
        <taxon>Chromadorea</taxon>
        <taxon>Rhabditida</taxon>
        <taxon>Rhabditina</taxon>
        <taxon>Rhabditomorpha</taxon>
        <taxon>Rhabditoidea</taxon>
        <taxon>Rhabditidae</taxon>
        <taxon>Peloderinae</taxon>
        <taxon>Caenorhabditis</taxon>
    </lineage>
</organism>
<dbReference type="HOGENOM" id="CLU_611425_0_0_1"/>
<dbReference type="InParanoid" id="G0MBF0"/>